<proteinExistence type="predicted"/>
<dbReference type="PANTHER" id="PTHR10302:SF0">
    <property type="entry name" value="SINGLE-STRANDED DNA-BINDING PROTEIN, MITOCHONDRIAL"/>
    <property type="match status" value="1"/>
</dbReference>
<dbReference type="GO" id="GO:0003697">
    <property type="term" value="F:single-stranded DNA binding"/>
    <property type="evidence" value="ECO:0007669"/>
    <property type="project" value="InterPro"/>
</dbReference>
<dbReference type="Pfam" id="PF00436">
    <property type="entry name" value="SSB"/>
    <property type="match status" value="1"/>
</dbReference>
<evidence type="ECO:0000256" key="1">
    <source>
        <dbReference type="ARBA" id="ARBA00023125"/>
    </source>
</evidence>
<dbReference type="PROSITE" id="PS50935">
    <property type="entry name" value="SSB"/>
    <property type="match status" value="1"/>
</dbReference>
<keyword evidence="4" id="KW-1185">Reference proteome</keyword>
<dbReference type="GO" id="GO:0042645">
    <property type="term" value="C:mitochondrial nucleoid"/>
    <property type="evidence" value="ECO:0007669"/>
    <property type="project" value="TreeGrafter"/>
</dbReference>
<dbReference type="InterPro" id="IPR011344">
    <property type="entry name" value="ssDNA-bd"/>
</dbReference>
<dbReference type="SUPFAM" id="SSF50249">
    <property type="entry name" value="Nucleic acid-binding proteins"/>
    <property type="match status" value="1"/>
</dbReference>
<dbReference type="CDD" id="cd04496">
    <property type="entry name" value="SSB_OBF"/>
    <property type="match status" value="1"/>
</dbReference>
<dbReference type="Gene3D" id="2.40.50.140">
    <property type="entry name" value="Nucleic acid-binding proteins"/>
    <property type="match status" value="1"/>
</dbReference>
<dbReference type="GO" id="GO:0006264">
    <property type="term" value="P:mitochondrial DNA replication"/>
    <property type="evidence" value="ECO:0007669"/>
    <property type="project" value="TreeGrafter"/>
</dbReference>
<comment type="caution">
    <text evidence="3">The sequence shown here is derived from an EMBL/GenBank/DDBJ whole genome shotgun (WGS) entry which is preliminary data.</text>
</comment>
<evidence type="ECO:0000313" key="3">
    <source>
        <dbReference type="EMBL" id="KAK9684862.1"/>
    </source>
</evidence>
<dbReference type="PANTHER" id="PTHR10302">
    <property type="entry name" value="SINGLE-STRANDED DNA-BINDING PROTEIN"/>
    <property type="match status" value="1"/>
</dbReference>
<dbReference type="InterPro" id="IPR012340">
    <property type="entry name" value="NA-bd_OB-fold"/>
</dbReference>
<dbReference type="EMBL" id="JBDFQZ010000010">
    <property type="protein sequence ID" value="KAK9684862.1"/>
    <property type="molecule type" value="Genomic_DNA"/>
</dbReference>
<organism evidence="3 4">
    <name type="scientific">Saponaria officinalis</name>
    <name type="common">Common soapwort</name>
    <name type="synonym">Lychnis saponaria</name>
    <dbReference type="NCBI Taxonomy" id="3572"/>
    <lineage>
        <taxon>Eukaryota</taxon>
        <taxon>Viridiplantae</taxon>
        <taxon>Streptophyta</taxon>
        <taxon>Embryophyta</taxon>
        <taxon>Tracheophyta</taxon>
        <taxon>Spermatophyta</taxon>
        <taxon>Magnoliopsida</taxon>
        <taxon>eudicotyledons</taxon>
        <taxon>Gunneridae</taxon>
        <taxon>Pentapetalae</taxon>
        <taxon>Caryophyllales</taxon>
        <taxon>Caryophyllaceae</taxon>
        <taxon>Caryophylleae</taxon>
        <taxon>Saponaria</taxon>
    </lineage>
</organism>
<dbReference type="NCBIfam" id="TIGR00621">
    <property type="entry name" value="ssb"/>
    <property type="match status" value="1"/>
</dbReference>
<dbReference type="Proteomes" id="UP001443914">
    <property type="component" value="Unassembled WGS sequence"/>
</dbReference>
<evidence type="ECO:0000313" key="4">
    <source>
        <dbReference type="Proteomes" id="UP001443914"/>
    </source>
</evidence>
<sequence>MAALTTTLYHTPKNPLNPKLPTNFPSQKPPKLLSFSLRQINKHLVCIPLPRCSSENRDSFDHFGTYPRPSEVQWKKEICNCVQLIGVVGLPIQINHLSSGKSVASTRLAVRKSATETSWINLTFWDELAHIAHQHVEKGNQIYVSGRLTSDIVESEDGKQQTYYKVTVQQLNFVERSSPSPVPLYDDSYGSMTSAVKFNNSAPPSKLSTQELWQAFFANPTEWWDNRNNKKNPKYPDFKHKDTGEALWVEGRYNPPWVKSQLEILDSKMQSLQKQDDTSLFSYLDSDL</sequence>
<protein>
    <submittedName>
        <fullName evidence="3">Uncharacterized protein</fullName>
    </submittedName>
</protein>
<evidence type="ECO:0000256" key="2">
    <source>
        <dbReference type="PROSITE-ProRule" id="PRU00252"/>
    </source>
</evidence>
<gene>
    <name evidence="3" type="ORF">RND81_10G237900</name>
</gene>
<dbReference type="AlphaFoldDB" id="A0AAW1I6D3"/>
<reference evidence="3" key="1">
    <citation type="submission" date="2024-03" db="EMBL/GenBank/DDBJ databases">
        <title>WGS assembly of Saponaria officinalis var. Norfolk2.</title>
        <authorList>
            <person name="Jenkins J."/>
            <person name="Shu S."/>
            <person name="Grimwood J."/>
            <person name="Barry K."/>
            <person name="Goodstein D."/>
            <person name="Schmutz J."/>
            <person name="Leebens-Mack J."/>
            <person name="Osbourn A."/>
        </authorList>
    </citation>
    <scope>NUCLEOTIDE SEQUENCE [LARGE SCALE GENOMIC DNA]</scope>
    <source>
        <strain evidence="3">JIC</strain>
    </source>
</reference>
<accession>A0AAW1I6D3</accession>
<name>A0AAW1I6D3_SAPOF</name>
<keyword evidence="1 2" id="KW-0238">DNA-binding</keyword>
<dbReference type="InterPro" id="IPR000424">
    <property type="entry name" value="Primosome_PriB/ssb"/>
</dbReference>